<dbReference type="PANTHER" id="PTHR21242:SF0">
    <property type="entry name" value="TRANSCRIPTION INITIATION FACTOR TFIID SUBUNIT 10"/>
    <property type="match status" value="1"/>
</dbReference>
<evidence type="ECO:0000313" key="8">
    <source>
        <dbReference type="EMBL" id="OZJ05716.1"/>
    </source>
</evidence>
<accession>A0A261Y519</accession>
<dbReference type="GO" id="GO:1990841">
    <property type="term" value="F:promoter-specific chromatin binding"/>
    <property type="evidence" value="ECO:0007669"/>
    <property type="project" value="TreeGrafter"/>
</dbReference>
<dbReference type="PRINTS" id="PR01443">
    <property type="entry name" value="TFIID30KDSUB"/>
</dbReference>
<evidence type="ECO:0000256" key="5">
    <source>
        <dbReference type="ARBA" id="ARBA00025730"/>
    </source>
</evidence>
<evidence type="ECO:0000313" key="9">
    <source>
        <dbReference type="Proteomes" id="UP000242875"/>
    </source>
</evidence>
<proteinExistence type="inferred from homology"/>
<keyword evidence="4 6" id="KW-0539">Nucleus</keyword>
<keyword evidence="3 6" id="KW-0804">Transcription</keyword>
<comment type="subcellular location">
    <subcellularLocation>
        <location evidence="1 6">Nucleus</location>
    </subcellularLocation>
</comment>
<dbReference type="GO" id="GO:0060090">
    <property type="term" value="F:molecular adaptor activity"/>
    <property type="evidence" value="ECO:0007669"/>
    <property type="project" value="EnsemblFungi"/>
</dbReference>
<sequence length="167" mass="18245">MDSESPLSDIPSDLMDTYETQGDGDKLSSPLVSEAQMSQDSPANVTRKDIDLNRKDKSLAEFLLMMEDYTPIIPDAVMDYYLSKTGFECDDVRIKRLLALAAQKFVADIATDAYQFCKIRQQGSKRGVSAASSSAGGSGSKTVLTMDDLSAALAEYGVNVRKPDYFT</sequence>
<dbReference type="EMBL" id="MVBO01000011">
    <property type="protein sequence ID" value="OZJ05716.1"/>
    <property type="molecule type" value="Genomic_DNA"/>
</dbReference>
<dbReference type="GO" id="GO:0042802">
    <property type="term" value="F:identical protein binding"/>
    <property type="evidence" value="ECO:0007669"/>
    <property type="project" value="EnsemblFungi"/>
</dbReference>
<dbReference type="GO" id="GO:0051123">
    <property type="term" value="P:RNA polymerase II preinitiation complex assembly"/>
    <property type="evidence" value="ECO:0007669"/>
    <property type="project" value="EnsemblFungi"/>
</dbReference>
<organism evidence="8 9">
    <name type="scientific">Bifiguratus adelaidae</name>
    <dbReference type="NCBI Taxonomy" id="1938954"/>
    <lineage>
        <taxon>Eukaryota</taxon>
        <taxon>Fungi</taxon>
        <taxon>Fungi incertae sedis</taxon>
        <taxon>Mucoromycota</taxon>
        <taxon>Mucoromycotina</taxon>
        <taxon>Endogonomycetes</taxon>
        <taxon>Endogonales</taxon>
        <taxon>Endogonales incertae sedis</taxon>
        <taxon>Bifiguratus</taxon>
    </lineage>
</organism>
<dbReference type="Proteomes" id="UP000242875">
    <property type="component" value="Unassembled WGS sequence"/>
</dbReference>
<comment type="similarity">
    <text evidence="5 6">Belongs to the TAF10 family.</text>
</comment>
<feature type="region of interest" description="Disordered" evidence="7">
    <location>
        <begin position="1"/>
        <end position="48"/>
    </location>
</feature>
<dbReference type="GO" id="GO:0005669">
    <property type="term" value="C:transcription factor TFIID complex"/>
    <property type="evidence" value="ECO:0007669"/>
    <property type="project" value="EnsemblFungi"/>
</dbReference>
<evidence type="ECO:0000256" key="1">
    <source>
        <dbReference type="ARBA" id="ARBA00004123"/>
    </source>
</evidence>
<keyword evidence="2 6" id="KW-0805">Transcription regulation</keyword>
<comment type="function">
    <text evidence="6">Functions as a component of both the DNA-binding general transcription initiation factor complex TFIID and the transcription coactivator SAGA complex. Binding of TFIID to a promoter (with or without TATA element) is the initial step in pre-initiation complex (PIC) formation. TFIID plays a key role in the regulation of gene expression by RNA polymerase II through different activities such as transcription activator interaction, core promoter recognition and selectivity, TFIIA and TFIIB interaction, chromatin modification (histone acetylation by TAF1), facilitation of DNA opening and initiation of transcription. SAGA acts as a general cofactor required for essentially all RNA polymerase II transcription. At the promoters, SAGA is required for transcription pre-initiation complex (PIC) recruitment. It influences RNA polymerase II transcriptional activity through different activities such as TBP interaction (via core/TAF module) and promoter selectivity, interaction with transcription activators (via Tra1/SPT module), and chromatin modification through histone acetylation (via HAT module) and deubiquitination (via DUB module). SAGA preferentially acetylates histones H3 (to form H3K9ac, H3K14ac, H3K18ac and H3K23ac) and H2B and deubiquitinates histone H2B. SAGA interacts with DNA via upstream activating sequences (UASs).</text>
</comment>
<dbReference type="GO" id="GO:0045944">
    <property type="term" value="P:positive regulation of transcription by RNA polymerase II"/>
    <property type="evidence" value="ECO:0007669"/>
    <property type="project" value="EnsemblFungi"/>
</dbReference>
<dbReference type="OrthoDB" id="154356at2759"/>
<evidence type="ECO:0000256" key="6">
    <source>
        <dbReference type="PIRNR" id="PIRNR017246"/>
    </source>
</evidence>
<dbReference type="Pfam" id="PF03540">
    <property type="entry name" value="TAF10"/>
    <property type="match status" value="1"/>
</dbReference>
<gene>
    <name evidence="8" type="ORF">BZG36_01424</name>
</gene>
<dbReference type="GO" id="GO:0006325">
    <property type="term" value="P:chromatin organization"/>
    <property type="evidence" value="ECO:0007669"/>
    <property type="project" value="EnsemblFungi"/>
</dbReference>
<comment type="caution">
    <text evidence="8">The sequence shown here is derived from an EMBL/GenBank/DDBJ whole genome shotgun (WGS) entry which is preliminary data.</text>
</comment>
<dbReference type="GO" id="GO:0000124">
    <property type="term" value="C:SAGA complex"/>
    <property type="evidence" value="ECO:0007669"/>
    <property type="project" value="EnsemblFungi"/>
</dbReference>
<dbReference type="CDD" id="cd07982">
    <property type="entry name" value="HFD_TAF10"/>
    <property type="match status" value="1"/>
</dbReference>
<dbReference type="PIRSF" id="PIRSF017246">
    <property type="entry name" value="TFIID_TAF10"/>
    <property type="match status" value="1"/>
</dbReference>
<reference evidence="8 9" key="1">
    <citation type="journal article" date="2017" name="Mycologia">
        <title>Bifiguratus adelaidae, gen. et sp. nov., a new member of Mucoromycotina in endophytic and soil-dwelling habitats.</title>
        <authorList>
            <person name="Torres-Cruz T.J."/>
            <person name="Billingsley Tobias T.L."/>
            <person name="Almatruk M."/>
            <person name="Hesse C."/>
            <person name="Kuske C.R."/>
            <person name="Desiro A."/>
            <person name="Benucci G.M."/>
            <person name="Bonito G."/>
            <person name="Stajich J.E."/>
            <person name="Dunlap C."/>
            <person name="Arnold A.E."/>
            <person name="Porras-Alfaro A."/>
        </authorList>
    </citation>
    <scope>NUCLEOTIDE SEQUENCE [LARGE SCALE GENOMIC DNA]</scope>
    <source>
        <strain evidence="8 9">AZ0501</strain>
    </source>
</reference>
<dbReference type="GO" id="GO:0016251">
    <property type="term" value="F:RNA polymerase II general transcription initiation factor activity"/>
    <property type="evidence" value="ECO:0007669"/>
    <property type="project" value="TreeGrafter"/>
</dbReference>
<dbReference type="InterPro" id="IPR003923">
    <property type="entry name" value="TAF10"/>
</dbReference>
<dbReference type="PANTHER" id="PTHR21242">
    <property type="entry name" value="TRANSCRIPTION INITIATION FACTOR TFIID SUBUNIT 10"/>
    <property type="match status" value="1"/>
</dbReference>
<dbReference type="AlphaFoldDB" id="A0A261Y519"/>
<evidence type="ECO:0000256" key="3">
    <source>
        <dbReference type="ARBA" id="ARBA00023163"/>
    </source>
</evidence>
<keyword evidence="9" id="KW-1185">Reference proteome</keyword>
<evidence type="ECO:0000256" key="4">
    <source>
        <dbReference type="ARBA" id="ARBA00023242"/>
    </source>
</evidence>
<name>A0A261Y519_9FUNG</name>
<dbReference type="GO" id="GO:0046695">
    <property type="term" value="C:SLIK (SAGA-like) complex"/>
    <property type="evidence" value="ECO:0007669"/>
    <property type="project" value="EnsemblFungi"/>
</dbReference>
<feature type="compositionally biased region" description="Polar residues" evidence="7">
    <location>
        <begin position="35"/>
        <end position="44"/>
    </location>
</feature>
<evidence type="ECO:0000256" key="7">
    <source>
        <dbReference type="SAM" id="MobiDB-lite"/>
    </source>
</evidence>
<evidence type="ECO:0000256" key="2">
    <source>
        <dbReference type="ARBA" id="ARBA00023015"/>
    </source>
</evidence>
<protein>
    <recommendedName>
        <fullName evidence="6">Transcription initiation factor TFIID subunit 10</fullName>
    </recommendedName>
</protein>